<comment type="caution">
    <text evidence="2">The sequence shown here is derived from an EMBL/GenBank/DDBJ whole genome shotgun (WGS) entry which is preliminary data.</text>
</comment>
<protein>
    <recommendedName>
        <fullName evidence="4">Phytanoyl-CoA dioxygenase PhyH</fullName>
    </recommendedName>
</protein>
<dbReference type="OrthoDB" id="572320at2"/>
<evidence type="ECO:0000313" key="3">
    <source>
        <dbReference type="Proteomes" id="UP000243096"/>
    </source>
</evidence>
<feature type="region of interest" description="Disordered" evidence="1">
    <location>
        <begin position="195"/>
        <end position="219"/>
    </location>
</feature>
<keyword evidence="3" id="KW-1185">Reference proteome</keyword>
<dbReference type="EMBL" id="PRDW01000028">
    <property type="protein sequence ID" value="PPB80686.1"/>
    <property type="molecule type" value="Genomic_DNA"/>
</dbReference>
<evidence type="ECO:0000313" key="2">
    <source>
        <dbReference type="EMBL" id="PPB80686.1"/>
    </source>
</evidence>
<evidence type="ECO:0008006" key="4">
    <source>
        <dbReference type="Google" id="ProtNLM"/>
    </source>
</evidence>
<proteinExistence type="predicted"/>
<name>A0A2P5K6L0_9BURK</name>
<sequence>MHRRFIIINYDTDQYPFARILARDVFHVSRIDRLHEFWRRQCGRSRLTYQDNLSLRTLMQKLPDDSAFYILYHRWIADQLAPFYANCVRYSAHPKMRVHLARTGSVSDFHRDADITGREEQINCYLPFTNVHDGCTLYVEDDYGSDNYSPLNLRYGQALLWDGGFLYHGSRFNDTDTTRVSCDFRFHPRRPDRVQSPWRDILADRPSQNEGPNARDLGV</sequence>
<dbReference type="SUPFAM" id="SSF51197">
    <property type="entry name" value="Clavaminate synthase-like"/>
    <property type="match status" value="1"/>
</dbReference>
<dbReference type="Proteomes" id="UP000243096">
    <property type="component" value="Unassembled WGS sequence"/>
</dbReference>
<accession>A0A2P5K6L0</accession>
<reference evidence="2 3" key="1">
    <citation type="submission" date="2018-01" db="EMBL/GenBank/DDBJ databases">
        <title>Genomic Encyclopedia of Type Strains, Phase III (KMG-III): the genomes of soil and plant-associated and newly described type strains.</title>
        <authorList>
            <person name="Whitman W."/>
        </authorList>
    </citation>
    <scope>NUCLEOTIDE SEQUENCE [LARGE SCALE GENOMIC DNA]</scope>
    <source>
        <strain evidence="2 3">HKI456</strain>
    </source>
</reference>
<evidence type="ECO:0000256" key="1">
    <source>
        <dbReference type="SAM" id="MobiDB-lite"/>
    </source>
</evidence>
<organism evidence="2 3">
    <name type="scientific">Mycetohabitans endofungorum</name>
    <dbReference type="NCBI Taxonomy" id="417203"/>
    <lineage>
        <taxon>Bacteria</taxon>
        <taxon>Pseudomonadati</taxon>
        <taxon>Pseudomonadota</taxon>
        <taxon>Betaproteobacteria</taxon>
        <taxon>Burkholderiales</taxon>
        <taxon>Burkholderiaceae</taxon>
        <taxon>Mycetohabitans</taxon>
    </lineage>
</organism>
<dbReference type="AlphaFoldDB" id="A0A2P5K6L0"/>
<gene>
    <name evidence="2" type="ORF">B0O95_1284</name>
</gene>
<dbReference type="RefSeq" id="WP_104078526.1">
    <property type="nucleotide sequence ID" value="NZ_CP062179.1"/>
</dbReference>